<name>A0A437A087_ARTFL</name>
<organism evidence="1 2">
    <name type="scientific">Arthrobotrys flagrans</name>
    <name type="common">Nematode-trapping fungus</name>
    <name type="synonym">Trichothecium flagrans</name>
    <dbReference type="NCBI Taxonomy" id="97331"/>
    <lineage>
        <taxon>Eukaryota</taxon>
        <taxon>Fungi</taxon>
        <taxon>Dikarya</taxon>
        <taxon>Ascomycota</taxon>
        <taxon>Pezizomycotina</taxon>
        <taxon>Orbiliomycetes</taxon>
        <taxon>Orbiliales</taxon>
        <taxon>Orbiliaceae</taxon>
        <taxon>Arthrobotrys</taxon>
    </lineage>
</organism>
<gene>
    <name evidence="1" type="ORF">DFL_006385</name>
</gene>
<reference evidence="1 2" key="1">
    <citation type="submission" date="2019-01" db="EMBL/GenBank/DDBJ databases">
        <title>Intercellular communication is required for trap formation in the nematode-trapping fungus Duddingtonia flagrans.</title>
        <authorList>
            <person name="Youssar L."/>
            <person name="Wernet V."/>
            <person name="Hensel N."/>
            <person name="Hildebrandt H.-G."/>
            <person name="Fischer R."/>
        </authorList>
    </citation>
    <scope>NUCLEOTIDE SEQUENCE [LARGE SCALE GENOMIC DNA]</scope>
    <source>
        <strain evidence="1 2">CBS H-5679</strain>
    </source>
</reference>
<evidence type="ECO:0000313" key="2">
    <source>
        <dbReference type="Proteomes" id="UP000283090"/>
    </source>
</evidence>
<keyword evidence="2" id="KW-1185">Reference proteome</keyword>
<dbReference type="Proteomes" id="UP000283090">
    <property type="component" value="Unassembled WGS sequence"/>
</dbReference>
<sequence>MRAPRGHTTEIRSSCLQMTKRISIQKPLQATYKMDKPHITFPRINMTSSTILFPGVLATTENYEFKKQLPKLLRKVIHFSVVNTWWVDGREIPDGLSIPIQVAQRAVIVRGWLLSFNFNVLDDPLPGCRVAELLEGSHADKVLYTYGKSYGT</sequence>
<dbReference type="AlphaFoldDB" id="A0A437A087"/>
<dbReference type="GeneID" id="93588696"/>
<dbReference type="EMBL" id="SAEB01000007">
    <property type="protein sequence ID" value="RVD84648.1"/>
    <property type="molecule type" value="Genomic_DNA"/>
</dbReference>
<dbReference type="RefSeq" id="XP_067490192.1">
    <property type="nucleotide sequence ID" value="XM_067635798.1"/>
</dbReference>
<comment type="caution">
    <text evidence="1">The sequence shown here is derived from an EMBL/GenBank/DDBJ whole genome shotgun (WGS) entry which is preliminary data.</text>
</comment>
<dbReference type="VEuPathDB" id="FungiDB:DFL_006385"/>
<evidence type="ECO:0000313" key="1">
    <source>
        <dbReference type="EMBL" id="RVD84648.1"/>
    </source>
</evidence>
<accession>A0A437A087</accession>
<proteinExistence type="predicted"/>
<protein>
    <submittedName>
        <fullName evidence="1">Uncharacterized protein</fullName>
    </submittedName>
</protein>